<dbReference type="InterPro" id="IPR029063">
    <property type="entry name" value="SAM-dependent_MTases_sf"/>
</dbReference>
<keyword evidence="5" id="KW-0680">Restriction system</keyword>
<comment type="catalytic activity">
    <reaction evidence="6">
        <text>a 2'-deoxyadenosine in DNA + S-adenosyl-L-methionine = an N(6)-methyl-2'-deoxyadenosine in DNA + S-adenosyl-L-homocysteine + H(+)</text>
        <dbReference type="Rhea" id="RHEA:15197"/>
        <dbReference type="Rhea" id="RHEA-COMP:12418"/>
        <dbReference type="Rhea" id="RHEA-COMP:12419"/>
        <dbReference type="ChEBI" id="CHEBI:15378"/>
        <dbReference type="ChEBI" id="CHEBI:57856"/>
        <dbReference type="ChEBI" id="CHEBI:59789"/>
        <dbReference type="ChEBI" id="CHEBI:90615"/>
        <dbReference type="ChEBI" id="CHEBI:90616"/>
        <dbReference type="EC" id="2.1.1.72"/>
    </reaction>
</comment>
<dbReference type="AlphaFoldDB" id="A0A139RFM3"/>
<dbReference type="SUPFAM" id="SSF53335">
    <property type="entry name" value="S-adenosyl-L-methionine-dependent methyltransferases"/>
    <property type="match status" value="1"/>
</dbReference>
<evidence type="ECO:0000256" key="1">
    <source>
        <dbReference type="ARBA" id="ARBA00011900"/>
    </source>
</evidence>
<dbReference type="RefSeq" id="WP_061866397.1">
    <property type="nucleotide sequence ID" value="NZ_KQ970813.1"/>
</dbReference>
<dbReference type="GO" id="GO:0032259">
    <property type="term" value="P:methylation"/>
    <property type="evidence" value="ECO:0007669"/>
    <property type="project" value="UniProtKB-KW"/>
</dbReference>
<evidence type="ECO:0000313" key="9">
    <source>
        <dbReference type="Proteomes" id="UP000072989"/>
    </source>
</evidence>
<protein>
    <recommendedName>
        <fullName evidence="1">site-specific DNA-methyltransferase (adenine-specific)</fullName>
        <ecNumber evidence="1">2.1.1.72</ecNumber>
    </recommendedName>
</protein>
<accession>A0A139RFM3</accession>
<dbReference type="Gene3D" id="3.40.50.150">
    <property type="entry name" value="Vaccinia Virus protein VP39"/>
    <property type="match status" value="1"/>
</dbReference>
<reference evidence="8 9" key="1">
    <citation type="submission" date="2016-01" db="EMBL/GenBank/DDBJ databases">
        <title>Highly variable Streptococcus oralis are common among viridans streptococci isolated from primates.</title>
        <authorList>
            <person name="Denapaite D."/>
            <person name="Rieger M."/>
            <person name="Koendgen S."/>
            <person name="Brueckner R."/>
            <person name="Ochigava I."/>
            <person name="Kappeler P."/>
            <person name="Maetz-Rensing K."/>
            <person name="Leendertz F."/>
            <person name="Hakenbeck R."/>
        </authorList>
    </citation>
    <scope>NUCLEOTIDE SEQUENCE [LARGE SCALE GENOMIC DNA]</scope>
    <source>
        <strain evidence="8 9">DD17</strain>
    </source>
</reference>
<dbReference type="PANTHER" id="PTHR42933">
    <property type="entry name" value="SLR6095 PROTEIN"/>
    <property type="match status" value="1"/>
</dbReference>
<dbReference type="PATRIC" id="fig|1303.87.peg.2035"/>
<evidence type="ECO:0000256" key="2">
    <source>
        <dbReference type="ARBA" id="ARBA00022603"/>
    </source>
</evidence>
<proteinExistence type="predicted"/>
<evidence type="ECO:0000256" key="5">
    <source>
        <dbReference type="ARBA" id="ARBA00022747"/>
    </source>
</evidence>
<dbReference type="GO" id="GO:0008170">
    <property type="term" value="F:N-methyltransferase activity"/>
    <property type="evidence" value="ECO:0007669"/>
    <property type="project" value="InterPro"/>
</dbReference>
<evidence type="ECO:0000313" key="8">
    <source>
        <dbReference type="EMBL" id="KXU13508.1"/>
    </source>
</evidence>
<dbReference type="GO" id="GO:0003677">
    <property type="term" value="F:DNA binding"/>
    <property type="evidence" value="ECO:0007669"/>
    <property type="project" value="InterPro"/>
</dbReference>
<gene>
    <name evidence="8" type="ORF">SORDD17_01700</name>
</gene>
<dbReference type="GO" id="GO:0009007">
    <property type="term" value="F:site-specific DNA-methyltransferase (adenine-specific) activity"/>
    <property type="evidence" value="ECO:0007669"/>
    <property type="project" value="UniProtKB-EC"/>
</dbReference>
<dbReference type="PANTHER" id="PTHR42933:SF1">
    <property type="entry name" value="SITE-SPECIFIC DNA-METHYLTRANSFERASE (ADENINE-SPECIFIC)"/>
    <property type="match status" value="1"/>
</dbReference>
<evidence type="ECO:0000259" key="7">
    <source>
        <dbReference type="Pfam" id="PF02384"/>
    </source>
</evidence>
<comment type="caution">
    <text evidence="8">The sequence shown here is derived from an EMBL/GenBank/DDBJ whole genome shotgun (WGS) entry which is preliminary data.</text>
</comment>
<dbReference type="GO" id="GO:0009307">
    <property type="term" value="P:DNA restriction-modification system"/>
    <property type="evidence" value="ECO:0007669"/>
    <property type="project" value="UniProtKB-KW"/>
</dbReference>
<dbReference type="EMBL" id="LQZE01000362">
    <property type="protein sequence ID" value="KXU13508.1"/>
    <property type="molecule type" value="Genomic_DNA"/>
</dbReference>
<name>A0A139RFM3_STROR</name>
<keyword evidence="4" id="KW-0949">S-adenosyl-L-methionine</keyword>
<keyword evidence="2 8" id="KW-0489">Methyltransferase</keyword>
<dbReference type="InterPro" id="IPR003356">
    <property type="entry name" value="DNA_methylase_A-5"/>
</dbReference>
<dbReference type="Proteomes" id="UP000072989">
    <property type="component" value="Unassembled WGS sequence"/>
</dbReference>
<dbReference type="Pfam" id="PF02384">
    <property type="entry name" value="N6_Mtase"/>
    <property type="match status" value="1"/>
</dbReference>
<organism evidence="8 9">
    <name type="scientific">Streptococcus oralis</name>
    <dbReference type="NCBI Taxonomy" id="1303"/>
    <lineage>
        <taxon>Bacteria</taxon>
        <taxon>Bacillati</taxon>
        <taxon>Bacillota</taxon>
        <taxon>Bacilli</taxon>
        <taxon>Lactobacillales</taxon>
        <taxon>Streptococcaceae</taxon>
        <taxon>Streptococcus</taxon>
    </lineage>
</organism>
<evidence type="ECO:0000256" key="4">
    <source>
        <dbReference type="ARBA" id="ARBA00022691"/>
    </source>
</evidence>
<sequence>MATKQSKEVKIQREVEKWLTTYGMEFVTQNESVNPEIDKALSKAPSKTGGEGANLVDVKLLLKDSKLDYYPIMIELKWGSNKLEKLDKEDHVANTKTSGKEKGEPNYTNINGYAVNGAVHYANAILQYSSYTDVIAIGITGDEDEAGNLETRFGVYYVSKSNYGIGQKVGEYSDLSFLKPENFDEFTEKVKELQLSEAELRLIHQKREDRIEDALTKINESLFNKQKNISALARIHLVAASIMANLGVAGKVKPLEPADLKSSDEEGDTDGDILIRKIKAFLKEKNLPQAKQKQILRHLEPTILEPSFSDPRKGVSLLKEIFTEVIDDLGYFYKIGVDTDFTGKLFNIMFRWLSFAGDDQNDVVLTPRYVALLMAKLARVNKDSYVWDFATGSGGLLVAAMNLMLDDAKKEITSPDELRDKEEKIKAEQILGIEILPEIYMLAVLNMILMGDGSSNILQDDSLKKFDGKYGYGKDNEHFPADVFLLNPPYSETGNGMNFVKRALSMMKGGYASIIIQDSAGAGKAKEINQKILEQNTLLASIKMPMDIFIGKSSVQTSIYVFKVGEKHEAKQRVRFIDLRNDGYKRSNRKKSKASTNLQDVDNAVGRYEEVVNLVKFGKDELNIFTEKEYIEDVIALSGEKHGEDWNFDHHIEVNKIPTLENFQKAISDYLAWEVGQFLKHKEIDNSKKN</sequence>
<feature type="domain" description="DNA methylase adenine-specific" evidence="7">
    <location>
        <begin position="359"/>
        <end position="613"/>
    </location>
</feature>
<evidence type="ECO:0000256" key="6">
    <source>
        <dbReference type="ARBA" id="ARBA00047942"/>
    </source>
</evidence>
<keyword evidence="3 8" id="KW-0808">Transferase</keyword>
<evidence type="ECO:0000256" key="3">
    <source>
        <dbReference type="ARBA" id="ARBA00022679"/>
    </source>
</evidence>
<dbReference type="InterPro" id="IPR051537">
    <property type="entry name" value="DNA_Adenine_Mtase"/>
</dbReference>
<dbReference type="EC" id="2.1.1.72" evidence="1"/>